<keyword evidence="3" id="KW-1185">Reference proteome</keyword>
<organism evidence="2 3">
    <name type="scientific">Dothistroma septosporum (strain NZE10 / CBS 128990)</name>
    <name type="common">Red band needle blight fungus</name>
    <name type="synonym">Mycosphaerella pini</name>
    <dbReference type="NCBI Taxonomy" id="675120"/>
    <lineage>
        <taxon>Eukaryota</taxon>
        <taxon>Fungi</taxon>
        <taxon>Dikarya</taxon>
        <taxon>Ascomycota</taxon>
        <taxon>Pezizomycotina</taxon>
        <taxon>Dothideomycetes</taxon>
        <taxon>Dothideomycetidae</taxon>
        <taxon>Mycosphaerellales</taxon>
        <taxon>Mycosphaerellaceae</taxon>
        <taxon>Dothistroma</taxon>
    </lineage>
</organism>
<dbReference type="AlphaFoldDB" id="M2YKN3"/>
<evidence type="ECO:0000313" key="2">
    <source>
        <dbReference type="EMBL" id="EME39430.1"/>
    </source>
</evidence>
<proteinExistence type="predicted"/>
<name>M2YKN3_DOTSN</name>
<evidence type="ECO:0000256" key="1">
    <source>
        <dbReference type="SAM" id="MobiDB-lite"/>
    </source>
</evidence>
<evidence type="ECO:0000313" key="3">
    <source>
        <dbReference type="Proteomes" id="UP000016933"/>
    </source>
</evidence>
<gene>
    <name evidence="2" type="ORF">DOTSEDRAFT_38625</name>
</gene>
<sequence>METTMSATGRCDCETCCLQGSHARQDHAGGESPQRGGLVQAPALYIIPRRASRPLSSSPHAVQLSIRIDRWPTSSADRRAVGSEPDGDDSFGEALPPKALASLKARDDCRRSPDRDYYVVGDRADRDYTKIGTSLALKTPSHW</sequence>
<accession>M2YKN3</accession>
<feature type="region of interest" description="Disordered" evidence="1">
    <location>
        <begin position="73"/>
        <end position="96"/>
    </location>
</feature>
<protein>
    <submittedName>
        <fullName evidence="2">Uncharacterized protein</fullName>
    </submittedName>
</protein>
<dbReference type="HOGENOM" id="CLU_1806122_0_0_1"/>
<dbReference type="EMBL" id="KB446545">
    <property type="protein sequence ID" value="EME39430.1"/>
    <property type="molecule type" value="Genomic_DNA"/>
</dbReference>
<reference evidence="2 3" key="2">
    <citation type="journal article" date="2012" name="PLoS Pathog.">
        <title>Diverse lifestyles and strategies of plant pathogenesis encoded in the genomes of eighteen Dothideomycetes fungi.</title>
        <authorList>
            <person name="Ohm R.A."/>
            <person name="Feau N."/>
            <person name="Henrissat B."/>
            <person name="Schoch C.L."/>
            <person name="Horwitz B.A."/>
            <person name="Barry K.W."/>
            <person name="Condon B.J."/>
            <person name="Copeland A.C."/>
            <person name="Dhillon B."/>
            <person name="Glaser F."/>
            <person name="Hesse C.N."/>
            <person name="Kosti I."/>
            <person name="LaButti K."/>
            <person name="Lindquist E.A."/>
            <person name="Lucas S."/>
            <person name="Salamov A.A."/>
            <person name="Bradshaw R.E."/>
            <person name="Ciuffetti L."/>
            <person name="Hamelin R.C."/>
            <person name="Kema G.H.J."/>
            <person name="Lawrence C."/>
            <person name="Scott J.A."/>
            <person name="Spatafora J.W."/>
            <person name="Turgeon B.G."/>
            <person name="de Wit P.J.G.M."/>
            <person name="Zhong S."/>
            <person name="Goodwin S.B."/>
            <person name="Grigoriev I.V."/>
        </authorList>
    </citation>
    <scope>NUCLEOTIDE SEQUENCE [LARGE SCALE GENOMIC DNA]</scope>
    <source>
        <strain evidence="3">NZE10 / CBS 128990</strain>
    </source>
</reference>
<reference evidence="3" key="1">
    <citation type="journal article" date="2012" name="PLoS Genet.">
        <title>The genomes of the fungal plant pathogens Cladosporium fulvum and Dothistroma septosporum reveal adaptation to different hosts and lifestyles but also signatures of common ancestry.</title>
        <authorList>
            <person name="de Wit P.J.G.M."/>
            <person name="van der Burgt A."/>
            <person name="Oekmen B."/>
            <person name="Stergiopoulos I."/>
            <person name="Abd-Elsalam K.A."/>
            <person name="Aerts A.L."/>
            <person name="Bahkali A.H."/>
            <person name="Beenen H.G."/>
            <person name="Chettri P."/>
            <person name="Cox M.P."/>
            <person name="Datema E."/>
            <person name="de Vries R.P."/>
            <person name="Dhillon B."/>
            <person name="Ganley A.R."/>
            <person name="Griffiths S.A."/>
            <person name="Guo Y."/>
            <person name="Hamelin R.C."/>
            <person name="Henrissat B."/>
            <person name="Kabir M.S."/>
            <person name="Jashni M.K."/>
            <person name="Kema G."/>
            <person name="Klaubauf S."/>
            <person name="Lapidus A."/>
            <person name="Levasseur A."/>
            <person name="Lindquist E."/>
            <person name="Mehrabi R."/>
            <person name="Ohm R.A."/>
            <person name="Owen T.J."/>
            <person name="Salamov A."/>
            <person name="Schwelm A."/>
            <person name="Schijlen E."/>
            <person name="Sun H."/>
            <person name="van den Burg H.A."/>
            <person name="van Ham R.C.H.J."/>
            <person name="Zhang S."/>
            <person name="Goodwin S.B."/>
            <person name="Grigoriev I.V."/>
            <person name="Collemare J."/>
            <person name="Bradshaw R.E."/>
        </authorList>
    </citation>
    <scope>NUCLEOTIDE SEQUENCE [LARGE SCALE GENOMIC DNA]</scope>
    <source>
        <strain evidence="3">NZE10 / CBS 128990</strain>
    </source>
</reference>
<dbReference type="Proteomes" id="UP000016933">
    <property type="component" value="Unassembled WGS sequence"/>
</dbReference>